<keyword evidence="3" id="KW-1185">Reference proteome</keyword>
<dbReference type="CDD" id="cd06532">
    <property type="entry name" value="Glyco_transf_25"/>
    <property type="match status" value="1"/>
</dbReference>
<evidence type="ECO:0000313" key="2">
    <source>
        <dbReference type="EMBL" id="MFC0341451.1"/>
    </source>
</evidence>
<sequence length="313" mass="35213">METADTSLAVRILTLPGATDRQTRMREVMQKAEGLKGAPWQFHHAVPHEGSALAYDDRSAHAAGRTLSAAELSCFVSHIGIISSWLEDGASDVLLVLEDDVYLDPWFDFQAAAALAHSTGLDYLRLYARVWMPARQIIYRARTQIVRFTWTLGGMQAFMLTRQGAQRIIDAVTAAGRIVRPVDDLIDRYWEVRNPVYALFPSPVLEHCMPTLIHLNEQVKARQKKQAELDRMTQAVGLSRRLQSKVGALADRLARRKIEKEMRHEDIEVAARLQSYMNRPDFHHFRISAPAVGSSAFQPPAGITLVEAKQTVF</sequence>
<feature type="domain" description="Glycosyl transferase family 25" evidence="1">
    <location>
        <begin position="18"/>
        <end position="185"/>
    </location>
</feature>
<dbReference type="Pfam" id="PF01755">
    <property type="entry name" value="Glyco_transf_25"/>
    <property type="match status" value="1"/>
</dbReference>
<organism evidence="2 3">
    <name type="scientific">Paracoccus niistensis</name>
    <dbReference type="NCBI Taxonomy" id="632935"/>
    <lineage>
        <taxon>Bacteria</taxon>
        <taxon>Pseudomonadati</taxon>
        <taxon>Pseudomonadota</taxon>
        <taxon>Alphaproteobacteria</taxon>
        <taxon>Rhodobacterales</taxon>
        <taxon>Paracoccaceae</taxon>
        <taxon>Paracoccus</taxon>
    </lineage>
</organism>
<reference evidence="2 3" key="1">
    <citation type="submission" date="2024-09" db="EMBL/GenBank/DDBJ databases">
        <authorList>
            <person name="Sun Q."/>
            <person name="Mori K."/>
        </authorList>
    </citation>
    <scope>NUCLEOTIDE SEQUENCE [LARGE SCALE GENOMIC DNA]</scope>
    <source>
        <strain evidence="2 3">KCTC 22789</strain>
    </source>
</reference>
<accession>A0ABV6I5E7</accession>
<dbReference type="EMBL" id="JBHLWE010000038">
    <property type="protein sequence ID" value="MFC0341451.1"/>
    <property type="molecule type" value="Genomic_DNA"/>
</dbReference>
<evidence type="ECO:0000259" key="1">
    <source>
        <dbReference type="Pfam" id="PF01755"/>
    </source>
</evidence>
<dbReference type="Proteomes" id="UP001589799">
    <property type="component" value="Unassembled WGS sequence"/>
</dbReference>
<proteinExistence type="predicted"/>
<dbReference type="RefSeq" id="WP_377699083.1">
    <property type="nucleotide sequence ID" value="NZ_JBHLWE010000038.1"/>
</dbReference>
<name>A0ABV6I5E7_9RHOB</name>
<dbReference type="InterPro" id="IPR002654">
    <property type="entry name" value="Glyco_trans_25"/>
</dbReference>
<comment type="caution">
    <text evidence="2">The sequence shown here is derived from an EMBL/GenBank/DDBJ whole genome shotgun (WGS) entry which is preliminary data.</text>
</comment>
<evidence type="ECO:0000313" key="3">
    <source>
        <dbReference type="Proteomes" id="UP001589799"/>
    </source>
</evidence>
<gene>
    <name evidence="2" type="ORF">ACFFII_11840</name>
</gene>
<protein>
    <submittedName>
        <fullName evidence="2">Glycosyltransferase family 25 protein</fullName>
    </submittedName>
</protein>